<sequence length="456" mass="51861">MHTSAVLALALSALPSALALSLAHAAAYRPQLVSLRASVVAQVPETAPPANAKVPKPTKGRLNVRIDDEWYDLTNWRAAHPAGTHWIDAYNNSDATEVMYAFHSDKAINMFQRLPKSKSPPEGVRPPTEATYAFRELRQKLVDEGWFKTQPLGEVKKLLPWAATLAAGVSFARSATGPVKAFAGILLLAVANTLAGWLAHDYVHGRQPFAWAMRGFGELVGGMSTTWWSNKHNMHHALTNEVGYDEDIALDPALHLWQPDPKNDVPWLRRWQHVYWPLPYSILFLYWRFDSIRYVLKHKKWPEAIRLAIHWGAFAALVPFRSLFLSIWLSGFITATIVTVTHQSEEIFLGNTLRKYDFVEAQFRSTRDAKCNNWISNILWGGMQWQLEHHLFPTMPRYRYPELSKVLKRFSEEHNLDYRVTGEFQIIADNVALLKKQALAPQKPGNPSSEPIFKQI</sequence>
<dbReference type="GO" id="GO:0016020">
    <property type="term" value="C:membrane"/>
    <property type="evidence" value="ECO:0007669"/>
    <property type="project" value="TreeGrafter"/>
</dbReference>
<dbReference type="GO" id="GO:0016717">
    <property type="term" value="F:oxidoreductase activity, acting on paired donors, with oxidation of a pair of donors resulting in the reduction of molecular oxygen to two molecules of water"/>
    <property type="evidence" value="ECO:0007669"/>
    <property type="project" value="TreeGrafter"/>
</dbReference>
<dbReference type="AlphaFoldDB" id="A0A7S3WG10"/>
<dbReference type="InterPro" id="IPR001199">
    <property type="entry name" value="Cyt_B5-like_heme/steroid-bd"/>
</dbReference>
<dbReference type="PANTHER" id="PTHR19353">
    <property type="entry name" value="FATTY ACID DESATURASE 2"/>
    <property type="match status" value="1"/>
</dbReference>
<dbReference type="GO" id="GO:0006636">
    <property type="term" value="P:unsaturated fatty acid biosynthetic process"/>
    <property type="evidence" value="ECO:0007669"/>
    <property type="project" value="UniProtKB-ARBA"/>
</dbReference>
<evidence type="ECO:0000256" key="1">
    <source>
        <dbReference type="SAM" id="SignalP"/>
    </source>
</evidence>
<dbReference type="Pfam" id="PF00487">
    <property type="entry name" value="FA_desaturase"/>
    <property type="match status" value="1"/>
</dbReference>
<dbReference type="SUPFAM" id="SSF55856">
    <property type="entry name" value="Cytochrome b5-like heme/steroid binding domain"/>
    <property type="match status" value="1"/>
</dbReference>
<accession>A0A7S3WG10</accession>
<feature type="domain" description="Fatty acid desaturase" evidence="3">
    <location>
        <begin position="182"/>
        <end position="420"/>
    </location>
</feature>
<dbReference type="Gene3D" id="3.10.120.10">
    <property type="entry name" value="Cytochrome b5-like heme/steroid binding domain"/>
    <property type="match status" value="1"/>
</dbReference>
<evidence type="ECO:0000259" key="3">
    <source>
        <dbReference type="Pfam" id="PF00487"/>
    </source>
</evidence>
<evidence type="ECO:0000259" key="2">
    <source>
        <dbReference type="Pfam" id="PF00173"/>
    </source>
</evidence>
<dbReference type="EMBL" id="HBIQ01046044">
    <property type="protein sequence ID" value="CAE0555651.1"/>
    <property type="molecule type" value="Transcribed_RNA"/>
</dbReference>
<dbReference type="CDD" id="cd03506">
    <property type="entry name" value="Delta6-FADS-like"/>
    <property type="match status" value="1"/>
</dbReference>
<feature type="domain" description="Cytochrome b5 heme-binding" evidence="2">
    <location>
        <begin position="59"/>
        <end position="113"/>
    </location>
</feature>
<reference evidence="4" key="1">
    <citation type="submission" date="2021-01" db="EMBL/GenBank/DDBJ databases">
        <authorList>
            <person name="Corre E."/>
            <person name="Pelletier E."/>
            <person name="Niang G."/>
            <person name="Scheremetjew M."/>
            <person name="Finn R."/>
            <person name="Kale V."/>
            <person name="Holt S."/>
            <person name="Cochrane G."/>
            <person name="Meng A."/>
            <person name="Brown T."/>
            <person name="Cohen L."/>
        </authorList>
    </citation>
    <scope>NUCLEOTIDE SEQUENCE</scope>
    <source>
        <strain evidence="4">SPMC142</strain>
    </source>
</reference>
<name>A0A7S3WG10_9SPIT</name>
<gene>
    <name evidence="4" type="ORF">SACU0126_LOCUS14601</name>
</gene>
<dbReference type="InterPro" id="IPR036400">
    <property type="entry name" value="Cyt_B5-like_heme/steroid_sf"/>
</dbReference>
<dbReference type="Pfam" id="PF00173">
    <property type="entry name" value="Cyt-b5"/>
    <property type="match status" value="1"/>
</dbReference>
<feature type="chain" id="PRO_5031453391" evidence="1">
    <location>
        <begin position="20"/>
        <end position="456"/>
    </location>
</feature>
<dbReference type="InterPro" id="IPR005804">
    <property type="entry name" value="FA_desaturase_dom"/>
</dbReference>
<dbReference type="PIRSF" id="PIRSF015921">
    <property type="entry name" value="FA_sphinglp_des"/>
    <property type="match status" value="1"/>
</dbReference>
<keyword evidence="1" id="KW-0732">Signal</keyword>
<dbReference type="GO" id="GO:0042759">
    <property type="term" value="P:long-chain fatty acid biosynthetic process"/>
    <property type="evidence" value="ECO:0007669"/>
    <property type="project" value="UniProtKB-ARBA"/>
</dbReference>
<proteinExistence type="predicted"/>
<feature type="signal peptide" evidence="1">
    <location>
        <begin position="1"/>
        <end position="19"/>
    </location>
</feature>
<organism evidence="4">
    <name type="scientific">Strombidinopsis acuminata</name>
    <dbReference type="NCBI Taxonomy" id="141414"/>
    <lineage>
        <taxon>Eukaryota</taxon>
        <taxon>Sar</taxon>
        <taxon>Alveolata</taxon>
        <taxon>Ciliophora</taxon>
        <taxon>Intramacronucleata</taxon>
        <taxon>Spirotrichea</taxon>
        <taxon>Choreotrichia</taxon>
        <taxon>Choreotrichida</taxon>
        <taxon>Strombidinopsidae</taxon>
        <taxon>Strombidinopsis</taxon>
    </lineage>
</organism>
<protein>
    <submittedName>
        <fullName evidence="4">Uncharacterized protein</fullName>
    </submittedName>
</protein>
<dbReference type="PANTHER" id="PTHR19353:SF19">
    <property type="entry name" value="DELTA(5) FATTY ACID DESATURASE C-RELATED"/>
    <property type="match status" value="1"/>
</dbReference>
<evidence type="ECO:0000313" key="4">
    <source>
        <dbReference type="EMBL" id="CAE0555651.1"/>
    </source>
</evidence>
<dbReference type="InterPro" id="IPR012171">
    <property type="entry name" value="Fatty_acid_desaturase"/>
</dbReference>